<reference evidence="2 3" key="1">
    <citation type="submission" date="2019-09" db="EMBL/GenBank/DDBJ databases">
        <title>FDA dAtabase for Regulatory Grade micrObial Sequences (FDA-ARGOS): Supporting development and validation of Infectious Disease Dx tests.</title>
        <authorList>
            <person name="Sciortino C."/>
            <person name="Tallon L."/>
            <person name="Sadzewicz L."/>
            <person name="Vavikolanu K."/>
            <person name="Mehta A."/>
            <person name="Aluvathingal J."/>
            <person name="Nadendla S."/>
            <person name="Nandy P."/>
            <person name="Geyer C."/>
            <person name="Yan Y."/>
            <person name="Sichtig H."/>
        </authorList>
    </citation>
    <scope>NUCLEOTIDE SEQUENCE [LARGE SCALE GENOMIC DNA]</scope>
    <source>
        <strain evidence="2 3">FDAARGOS_643</strain>
    </source>
</reference>
<name>A0A5P2QUR4_9RHOB</name>
<feature type="domain" description="SH3b" evidence="1">
    <location>
        <begin position="65"/>
        <end position="134"/>
    </location>
</feature>
<protein>
    <submittedName>
        <fullName evidence="2">SH3 domain-containing protein</fullName>
    </submittedName>
</protein>
<dbReference type="InterPro" id="IPR003646">
    <property type="entry name" value="SH3-like_bac-type"/>
</dbReference>
<proteinExistence type="predicted"/>
<dbReference type="Pfam" id="PF08239">
    <property type="entry name" value="SH3_3"/>
    <property type="match status" value="1"/>
</dbReference>
<evidence type="ECO:0000259" key="1">
    <source>
        <dbReference type="Pfam" id="PF08239"/>
    </source>
</evidence>
<dbReference type="Proteomes" id="UP000324507">
    <property type="component" value="Chromosome"/>
</dbReference>
<gene>
    <name evidence="2" type="ORF">FOB51_18535</name>
</gene>
<dbReference type="AlphaFoldDB" id="A0A5P2QUR4"/>
<dbReference type="Gene3D" id="2.30.30.40">
    <property type="entry name" value="SH3 Domains"/>
    <property type="match status" value="1"/>
</dbReference>
<evidence type="ECO:0000313" key="3">
    <source>
        <dbReference type="Proteomes" id="UP000324507"/>
    </source>
</evidence>
<dbReference type="EMBL" id="CP044081">
    <property type="protein sequence ID" value="QEU09838.1"/>
    <property type="molecule type" value="Genomic_DNA"/>
</dbReference>
<organism evidence="2 3">
    <name type="scientific">Paracoccus yeei</name>
    <dbReference type="NCBI Taxonomy" id="147645"/>
    <lineage>
        <taxon>Bacteria</taxon>
        <taxon>Pseudomonadati</taxon>
        <taxon>Pseudomonadota</taxon>
        <taxon>Alphaproteobacteria</taxon>
        <taxon>Rhodobacterales</taxon>
        <taxon>Paracoccaceae</taxon>
        <taxon>Paracoccus</taxon>
    </lineage>
</organism>
<evidence type="ECO:0000313" key="2">
    <source>
        <dbReference type="EMBL" id="QEU09838.1"/>
    </source>
</evidence>
<accession>A0A5P2QUR4</accession>
<sequence length="139" mass="14737">MLGSTRFMGDRSMRMMLTMGLMAWGGAALAQQLAVPVIEPEGDGQAATCIGGEVFGLRAEGDGFLAIRTGPATTYARIGRLHNGDRVLIIDRQGEWVGIARDGGQTDQKGVCANAGPARRITGPDVGWVHGRWLRETAG</sequence>